<evidence type="ECO:0000313" key="2">
    <source>
        <dbReference type="Proteomes" id="UP000675920"/>
    </source>
</evidence>
<keyword evidence="1" id="KW-0812">Transmembrane</keyword>
<keyword evidence="1" id="KW-1133">Transmembrane helix</keyword>
<dbReference type="RefSeq" id="WP_028311125.1">
    <property type="nucleotide sequence ID" value="NZ_AXWS01000008.1"/>
</dbReference>
<evidence type="ECO:0000256" key="1">
    <source>
        <dbReference type="SAM" id="Phobius"/>
    </source>
</evidence>
<keyword evidence="1" id="KW-0472">Membrane</keyword>
<protein>
    <submittedName>
        <fullName evidence="3">Uncharacterized protein</fullName>
    </submittedName>
</protein>
<name>A0A8B6X379_9BURK</name>
<evidence type="ECO:0000313" key="3">
    <source>
        <dbReference type="RefSeq" id="WP_028311125.1"/>
    </source>
</evidence>
<reference evidence="3" key="1">
    <citation type="submission" date="2025-08" db="UniProtKB">
        <authorList>
            <consortium name="RefSeq"/>
        </authorList>
    </citation>
    <scope>IDENTIFICATION</scope>
</reference>
<proteinExistence type="predicted"/>
<accession>A0A8B6X379</accession>
<keyword evidence="2" id="KW-1185">Reference proteome</keyword>
<sequence>MPEILDDTERKLLRDFMRPGARGHLRGAVAVAFIALLALFWLRPDEWVLISCAGLSGLLIGMSAEGRHLRRLRLVIAKLALLGAVR</sequence>
<organism evidence="2 3">
    <name type="scientific">Derxia gummosa DSM 723</name>
    <dbReference type="NCBI Taxonomy" id="1121388"/>
    <lineage>
        <taxon>Bacteria</taxon>
        <taxon>Pseudomonadati</taxon>
        <taxon>Pseudomonadota</taxon>
        <taxon>Betaproteobacteria</taxon>
        <taxon>Burkholderiales</taxon>
        <taxon>Alcaligenaceae</taxon>
        <taxon>Derxia</taxon>
    </lineage>
</organism>
<feature type="transmembrane region" description="Helical" evidence="1">
    <location>
        <begin position="47"/>
        <end position="64"/>
    </location>
</feature>
<dbReference type="AlphaFoldDB" id="A0A8B6X379"/>
<feature type="transmembrane region" description="Helical" evidence="1">
    <location>
        <begin position="23"/>
        <end position="41"/>
    </location>
</feature>
<dbReference type="Proteomes" id="UP000675920">
    <property type="component" value="Unplaced"/>
</dbReference>